<evidence type="ECO:0000256" key="1">
    <source>
        <dbReference type="SAM" id="Phobius"/>
    </source>
</evidence>
<gene>
    <name evidence="2" type="ORF">BDV98DRAFT_131821</name>
</gene>
<sequence length="69" mass="7609">MATTPRMRTIWLKTCGTQMTMTGILLQEIAQGTRKYCEIVGGRIKATWLGLLMSSTLLLLACSLSTCLK</sequence>
<accession>A0A5C3QC68</accession>
<feature type="transmembrane region" description="Helical" evidence="1">
    <location>
        <begin position="48"/>
        <end position="68"/>
    </location>
</feature>
<protein>
    <submittedName>
        <fullName evidence="2">Uncharacterized protein</fullName>
    </submittedName>
</protein>
<keyword evidence="3" id="KW-1185">Reference proteome</keyword>
<keyword evidence="1" id="KW-0812">Transmembrane</keyword>
<dbReference type="AlphaFoldDB" id="A0A5C3QC68"/>
<evidence type="ECO:0000313" key="2">
    <source>
        <dbReference type="EMBL" id="TFK99632.1"/>
    </source>
</evidence>
<keyword evidence="1" id="KW-1133">Transmembrane helix</keyword>
<organism evidence="2 3">
    <name type="scientific">Pterulicium gracile</name>
    <dbReference type="NCBI Taxonomy" id="1884261"/>
    <lineage>
        <taxon>Eukaryota</taxon>
        <taxon>Fungi</taxon>
        <taxon>Dikarya</taxon>
        <taxon>Basidiomycota</taxon>
        <taxon>Agaricomycotina</taxon>
        <taxon>Agaricomycetes</taxon>
        <taxon>Agaricomycetidae</taxon>
        <taxon>Agaricales</taxon>
        <taxon>Pleurotineae</taxon>
        <taxon>Pterulaceae</taxon>
        <taxon>Pterulicium</taxon>
    </lineage>
</organism>
<evidence type="ECO:0000313" key="3">
    <source>
        <dbReference type="Proteomes" id="UP000305067"/>
    </source>
</evidence>
<proteinExistence type="predicted"/>
<dbReference type="Proteomes" id="UP000305067">
    <property type="component" value="Unassembled WGS sequence"/>
</dbReference>
<reference evidence="2 3" key="1">
    <citation type="journal article" date="2019" name="Nat. Ecol. Evol.">
        <title>Megaphylogeny resolves global patterns of mushroom evolution.</title>
        <authorList>
            <person name="Varga T."/>
            <person name="Krizsan K."/>
            <person name="Foldi C."/>
            <person name="Dima B."/>
            <person name="Sanchez-Garcia M."/>
            <person name="Sanchez-Ramirez S."/>
            <person name="Szollosi G.J."/>
            <person name="Szarkandi J.G."/>
            <person name="Papp V."/>
            <person name="Albert L."/>
            <person name="Andreopoulos W."/>
            <person name="Angelini C."/>
            <person name="Antonin V."/>
            <person name="Barry K.W."/>
            <person name="Bougher N.L."/>
            <person name="Buchanan P."/>
            <person name="Buyck B."/>
            <person name="Bense V."/>
            <person name="Catcheside P."/>
            <person name="Chovatia M."/>
            <person name="Cooper J."/>
            <person name="Damon W."/>
            <person name="Desjardin D."/>
            <person name="Finy P."/>
            <person name="Geml J."/>
            <person name="Haridas S."/>
            <person name="Hughes K."/>
            <person name="Justo A."/>
            <person name="Karasinski D."/>
            <person name="Kautmanova I."/>
            <person name="Kiss B."/>
            <person name="Kocsube S."/>
            <person name="Kotiranta H."/>
            <person name="LaButti K.M."/>
            <person name="Lechner B.E."/>
            <person name="Liimatainen K."/>
            <person name="Lipzen A."/>
            <person name="Lukacs Z."/>
            <person name="Mihaltcheva S."/>
            <person name="Morgado L.N."/>
            <person name="Niskanen T."/>
            <person name="Noordeloos M.E."/>
            <person name="Ohm R.A."/>
            <person name="Ortiz-Santana B."/>
            <person name="Ovrebo C."/>
            <person name="Racz N."/>
            <person name="Riley R."/>
            <person name="Savchenko A."/>
            <person name="Shiryaev A."/>
            <person name="Soop K."/>
            <person name="Spirin V."/>
            <person name="Szebenyi C."/>
            <person name="Tomsovsky M."/>
            <person name="Tulloss R.E."/>
            <person name="Uehling J."/>
            <person name="Grigoriev I.V."/>
            <person name="Vagvolgyi C."/>
            <person name="Papp T."/>
            <person name="Martin F.M."/>
            <person name="Miettinen O."/>
            <person name="Hibbett D.S."/>
            <person name="Nagy L.G."/>
        </authorList>
    </citation>
    <scope>NUCLEOTIDE SEQUENCE [LARGE SCALE GENOMIC DNA]</scope>
    <source>
        <strain evidence="2 3">CBS 309.79</strain>
    </source>
</reference>
<keyword evidence="1" id="KW-0472">Membrane</keyword>
<dbReference type="EMBL" id="ML178832">
    <property type="protein sequence ID" value="TFK99632.1"/>
    <property type="molecule type" value="Genomic_DNA"/>
</dbReference>
<name>A0A5C3QC68_9AGAR</name>